<name>A0A382FR13_9ZZZZ</name>
<dbReference type="Pfam" id="PF03136">
    <property type="entry name" value="Pup_ligase"/>
    <property type="match status" value="1"/>
</dbReference>
<dbReference type="GO" id="GO:0070490">
    <property type="term" value="P:protein pupylation"/>
    <property type="evidence" value="ECO:0007669"/>
    <property type="project" value="TreeGrafter"/>
</dbReference>
<protein>
    <recommendedName>
        <fullName evidence="2">Peptidase</fullName>
    </recommendedName>
</protein>
<dbReference type="GO" id="GO:0005524">
    <property type="term" value="F:ATP binding"/>
    <property type="evidence" value="ECO:0007669"/>
    <property type="project" value="TreeGrafter"/>
</dbReference>
<reference evidence="1" key="1">
    <citation type="submission" date="2018-05" db="EMBL/GenBank/DDBJ databases">
        <authorList>
            <person name="Lanie J.A."/>
            <person name="Ng W.-L."/>
            <person name="Kazmierczak K.M."/>
            <person name="Andrzejewski T.M."/>
            <person name="Davidsen T.M."/>
            <person name="Wayne K.J."/>
            <person name="Tettelin H."/>
            <person name="Glass J.I."/>
            <person name="Rusch D."/>
            <person name="Podicherti R."/>
            <person name="Tsui H.-C.T."/>
            <person name="Winkler M.E."/>
        </authorList>
    </citation>
    <scope>NUCLEOTIDE SEQUENCE</scope>
</reference>
<evidence type="ECO:0008006" key="2">
    <source>
        <dbReference type="Google" id="ProtNLM"/>
    </source>
</evidence>
<sequence length="265" mass="30160">MELIRCYTREDFVALWDYDLENPRRDMRGFEVGELLQDLDETEHLQKDRARRIPLKDLKSDLILANGARLYNDHTHPEYSTAECLSLFDLVAQDRAGEHIVLQCARRRTEQRGHGVVRLYKNNTDFEGHSYGCHENFLLPRSIPFDDVVAALLPFLVTRQIYAGAGKVGVEADGSRHHQGVFQLAQRSDFFEVIASVDTMTRRPLVNTRDEPHADPTLYRRLHIIIGDANMCEWATALKVGALRLVLELLEAGNVPALELTDPVG</sequence>
<dbReference type="GO" id="GO:0016811">
    <property type="term" value="F:hydrolase activity, acting on carbon-nitrogen (but not peptide) bonds, in linear amides"/>
    <property type="evidence" value="ECO:0007669"/>
    <property type="project" value="TreeGrafter"/>
</dbReference>
<dbReference type="EMBL" id="UINC01051085">
    <property type="protein sequence ID" value="SVB64814.1"/>
    <property type="molecule type" value="Genomic_DNA"/>
</dbReference>
<dbReference type="PANTHER" id="PTHR42307:SF2">
    <property type="entry name" value="PUP DEAMIDASE_DEPUPYLASE"/>
    <property type="match status" value="1"/>
</dbReference>
<evidence type="ECO:0000313" key="1">
    <source>
        <dbReference type="EMBL" id="SVB64814.1"/>
    </source>
</evidence>
<dbReference type="GO" id="GO:0019941">
    <property type="term" value="P:modification-dependent protein catabolic process"/>
    <property type="evidence" value="ECO:0007669"/>
    <property type="project" value="InterPro"/>
</dbReference>
<dbReference type="InterPro" id="IPR004347">
    <property type="entry name" value="Pup_ligase/deamidase"/>
</dbReference>
<feature type="non-terminal residue" evidence="1">
    <location>
        <position position="265"/>
    </location>
</feature>
<organism evidence="1">
    <name type="scientific">marine metagenome</name>
    <dbReference type="NCBI Taxonomy" id="408172"/>
    <lineage>
        <taxon>unclassified sequences</taxon>
        <taxon>metagenomes</taxon>
        <taxon>ecological metagenomes</taxon>
    </lineage>
</organism>
<dbReference type="GO" id="GO:0008233">
    <property type="term" value="F:peptidase activity"/>
    <property type="evidence" value="ECO:0007669"/>
    <property type="project" value="TreeGrafter"/>
</dbReference>
<dbReference type="AlphaFoldDB" id="A0A382FR13"/>
<dbReference type="GO" id="GO:0010498">
    <property type="term" value="P:proteasomal protein catabolic process"/>
    <property type="evidence" value="ECO:0007669"/>
    <property type="project" value="InterPro"/>
</dbReference>
<accession>A0A382FR13</accession>
<gene>
    <name evidence="1" type="ORF">METZ01_LOCUS217668</name>
</gene>
<proteinExistence type="predicted"/>
<dbReference type="PANTHER" id="PTHR42307">
    <property type="entry name" value="PUP DEAMIDASE/DEPUPYLASE"/>
    <property type="match status" value="1"/>
</dbReference>